<sequence length="234" mass="26545">MEEVPVMEKEITPVTNDKVAAPTTSTPLPYPAIAKRAQRTKPRDRHIIEMLKKVEMTLPLFEVIWLADCVYDLGACISIMPLSIYKKLHLDPLKQSSAKPFLRTAKFKLDAFSGTFSFSVGPKVIKFNVKNTMITPIVDYSLSRCDVIDELVVEVNQADLELMPEEEEEILWNFEETTPLMNNKENREPDKGINPKLKHLLPNLKYAYLGRSANFQSLSLMSSPLKKKGNSSKC</sequence>
<protein>
    <submittedName>
        <fullName evidence="1">Uncharacterized protein</fullName>
    </submittedName>
</protein>
<dbReference type="Proteomes" id="UP001341840">
    <property type="component" value="Unassembled WGS sequence"/>
</dbReference>
<gene>
    <name evidence="1" type="ORF">PIB30_051020</name>
</gene>
<accession>A0ABU6WHD7</accession>
<dbReference type="EMBL" id="JASCZI010181599">
    <property type="protein sequence ID" value="MED6184806.1"/>
    <property type="molecule type" value="Genomic_DNA"/>
</dbReference>
<reference evidence="1 2" key="1">
    <citation type="journal article" date="2023" name="Plants (Basel)">
        <title>Bridging the Gap: Combining Genomics and Transcriptomics Approaches to Understand Stylosanthes scabra, an Orphan Legume from the Brazilian Caatinga.</title>
        <authorList>
            <person name="Ferreira-Neto J.R.C."/>
            <person name="da Silva M.D."/>
            <person name="Binneck E."/>
            <person name="de Melo N.F."/>
            <person name="da Silva R.H."/>
            <person name="de Melo A.L.T.M."/>
            <person name="Pandolfi V."/>
            <person name="Bustamante F.O."/>
            <person name="Brasileiro-Vidal A.C."/>
            <person name="Benko-Iseppon A.M."/>
        </authorList>
    </citation>
    <scope>NUCLEOTIDE SEQUENCE [LARGE SCALE GENOMIC DNA]</scope>
    <source>
        <tissue evidence="1">Leaves</tissue>
    </source>
</reference>
<evidence type="ECO:0000313" key="1">
    <source>
        <dbReference type="EMBL" id="MED6184806.1"/>
    </source>
</evidence>
<comment type="caution">
    <text evidence="1">The sequence shown here is derived from an EMBL/GenBank/DDBJ whole genome shotgun (WGS) entry which is preliminary data.</text>
</comment>
<evidence type="ECO:0000313" key="2">
    <source>
        <dbReference type="Proteomes" id="UP001341840"/>
    </source>
</evidence>
<keyword evidence="2" id="KW-1185">Reference proteome</keyword>
<name>A0ABU6WHD7_9FABA</name>
<organism evidence="1 2">
    <name type="scientific">Stylosanthes scabra</name>
    <dbReference type="NCBI Taxonomy" id="79078"/>
    <lineage>
        <taxon>Eukaryota</taxon>
        <taxon>Viridiplantae</taxon>
        <taxon>Streptophyta</taxon>
        <taxon>Embryophyta</taxon>
        <taxon>Tracheophyta</taxon>
        <taxon>Spermatophyta</taxon>
        <taxon>Magnoliopsida</taxon>
        <taxon>eudicotyledons</taxon>
        <taxon>Gunneridae</taxon>
        <taxon>Pentapetalae</taxon>
        <taxon>rosids</taxon>
        <taxon>fabids</taxon>
        <taxon>Fabales</taxon>
        <taxon>Fabaceae</taxon>
        <taxon>Papilionoideae</taxon>
        <taxon>50 kb inversion clade</taxon>
        <taxon>dalbergioids sensu lato</taxon>
        <taxon>Dalbergieae</taxon>
        <taxon>Pterocarpus clade</taxon>
        <taxon>Stylosanthes</taxon>
    </lineage>
</organism>
<proteinExistence type="predicted"/>